<dbReference type="SUPFAM" id="SSF56436">
    <property type="entry name" value="C-type lectin-like"/>
    <property type="match status" value="1"/>
</dbReference>
<evidence type="ECO:0000256" key="21">
    <source>
        <dbReference type="ARBA" id="ARBA00038751"/>
    </source>
</evidence>
<evidence type="ECO:0000256" key="3">
    <source>
        <dbReference type="ARBA" id="ARBA00004401"/>
    </source>
</evidence>
<evidence type="ECO:0000259" key="27">
    <source>
        <dbReference type="PROSITE" id="PS50041"/>
    </source>
</evidence>
<keyword evidence="15" id="KW-0564">Palmitate</keyword>
<evidence type="ECO:0000256" key="14">
    <source>
        <dbReference type="ARBA" id="ARBA00023136"/>
    </source>
</evidence>
<dbReference type="CDD" id="cd03593">
    <property type="entry name" value="CLECT_NK_receptors_like"/>
    <property type="match status" value="1"/>
</dbReference>
<evidence type="ECO:0000256" key="9">
    <source>
        <dbReference type="ARBA" id="ARBA00022859"/>
    </source>
</evidence>
<keyword evidence="9" id="KW-0391">Immunity</keyword>
<sequence>MFWTLVPLPQKILRSPRLLHFLICGMNLELTFDDLKSKTMKDQPDHKPNGETAKGLRFLSSRWWCPVAVTLGILCLGLLVTIIILIMQLSQVSDLLKQQQANLTHQENILEGQILAQKQEERTSQELQRELKEMIETLTQKLDEKSKEQMELYQQNLNLQEALKKAANFSGPCPQDWLWHEEHCYLFSSSPFNWERSQENCMSLDAQMLKINSTDDLEFIKQASAHSNFPFWIGLSLRKPSYSWLWEDGSPLMSHVFRLQGAVSQKYPSGTCAYLQRGAVFADNCILSAFSICQKKATLLRAQ</sequence>
<dbReference type="GO" id="GO:0005041">
    <property type="term" value="F:low-density lipoprotein particle receptor activity"/>
    <property type="evidence" value="ECO:0007669"/>
    <property type="project" value="TreeGrafter"/>
</dbReference>
<evidence type="ECO:0000256" key="24">
    <source>
        <dbReference type="ARBA" id="ARBA00041771"/>
    </source>
</evidence>
<keyword evidence="19" id="KW-0395">Inflammatory response</keyword>
<keyword evidence="8" id="KW-0430">Lectin</keyword>
<dbReference type="InterPro" id="IPR016186">
    <property type="entry name" value="C-type_lectin-like/link_sf"/>
</dbReference>
<dbReference type="GO" id="GO:0007159">
    <property type="term" value="P:leukocyte cell-cell adhesion"/>
    <property type="evidence" value="ECO:0007669"/>
    <property type="project" value="TreeGrafter"/>
</dbReference>
<dbReference type="InterPro" id="IPR013600">
    <property type="entry name" value="Ly49_N"/>
</dbReference>
<comment type="subunit">
    <text evidence="21">Homodimer; disulfide-linked. May form a hexamer composed of 3 homodimers. Interacts with HSP70.</text>
</comment>
<dbReference type="GO" id="GO:0042157">
    <property type="term" value="P:lipoprotein metabolic process"/>
    <property type="evidence" value="ECO:0007669"/>
    <property type="project" value="TreeGrafter"/>
</dbReference>
<dbReference type="GO" id="GO:0045121">
    <property type="term" value="C:membrane raft"/>
    <property type="evidence" value="ECO:0007669"/>
    <property type="project" value="UniProtKB-SubCell"/>
</dbReference>
<evidence type="ECO:0000256" key="12">
    <source>
        <dbReference type="ARBA" id="ARBA00022989"/>
    </source>
</evidence>
<dbReference type="GO" id="GO:0005886">
    <property type="term" value="C:plasma membrane"/>
    <property type="evidence" value="ECO:0007669"/>
    <property type="project" value="UniProtKB-SubCell"/>
</dbReference>
<accession>A0A8B7QBE4</accession>
<evidence type="ECO:0000256" key="22">
    <source>
        <dbReference type="ARBA" id="ARBA00041191"/>
    </source>
</evidence>
<reference evidence="29" key="1">
    <citation type="submission" date="2025-08" db="UniProtKB">
        <authorList>
            <consortium name="RefSeq"/>
        </authorList>
    </citation>
    <scope>IDENTIFICATION</scope>
    <source>
        <tissue evidence="29">Muscle</tissue>
    </source>
</reference>
<dbReference type="GeneID" id="109375254"/>
<evidence type="ECO:0000256" key="1">
    <source>
        <dbReference type="ARBA" id="ARBA00004193"/>
    </source>
</evidence>
<dbReference type="FunFam" id="3.10.100.10:FF:000079">
    <property type="entry name" value="Oxidized low-density lipoprotein receptor 1"/>
    <property type="match status" value="1"/>
</dbReference>
<evidence type="ECO:0000256" key="10">
    <source>
        <dbReference type="ARBA" id="ARBA00022889"/>
    </source>
</evidence>
<dbReference type="PROSITE" id="PS50041">
    <property type="entry name" value="C_TYPE_LECTIN_2"/>
    <property type="match status" value="1"/>
</dbReference>
<evidence type="ECO:0000256" key="25">
    <source>
        <dbReference type="SAM" id="Coils"/>
    </source>
</evidence>
<dbReference type="InterPro" id="IPR001304">
    <property type="entry name" value="C-type_lectin-like"/>
</dbReference>
<evidence type="ECO:0000256" key="17">
    <source>
        <dbReference type="ARBA" id="ARBA00023170"/>
    </source>
</evidence>
<dbReference type="AlphaFoldDB" id="A0A8B7QBE4"/>
<dbReference type="GO" id="GO:0005576">
    <property type="term" value="C:extracellular region"/>
    <property type="evidence" value="ECO:0007669"/>
    <property type="project" value="UniProtKB-SubCell"/>
</dbReference>
<dbReference type="Pfam" id="PF08391">
    <property type="entry name" value="Ly49"/>
    <property type="match status" value="1"/>
</dbReference>
<keyword evidence="5" id="KW-1003">Cell membrane</keyword>
<dbReference type="Gene3D" id="3.10.100.10">
    <property type="entry name" value="Mannose-Binding Protein A, subunit A"/>
    <property type="match status" value="1"/>
</dbReference>
<keyword evidence="18" id="KW-0325">Glycoprotein</keyword>
<evidence type="ECO:0000313" key="29">
    <source>
        <dbReference type="RefSeq" id="XP_019486084.1"/>
    </source>
</evidence>
<gene>
    <name evidence="29" type="primary">OLR1</name>
</gene>
<evidence type="ECO:0000256" key="7">
    <source>
        <dbReference type="ARBA" id="ARBA00022692"/>
    </source>
</evidence>
<evidence type="ECO:0000256" key="15">
    <source>
        <dbReference type="ARBA" id="ARBA00023139"/>
    </source>
</evidence>
<name>A0A8B7QBE4_HIPAR</name>
<keyword evidence="17 29" id="KW-0675">Receptor</keyword>
<keyword evidence="20 29" id="KW-0449">Lipoprotein</keyword>
<dbReference type="Proteomes" id="UP000694851">
    <property type="component" value="Unplaced"/>
</dbReference>
<evidence type="ECO:0000256" key="8">
    <source>
        <dbReference type="ARBA" id="ARBA00022734"/>
    </source>
</evidence>
<dbReference type="InterPro" id="IPR016187">
    <property type="entry name" value="CTDL_fold"/>
</dbReference>
<evidence type="ECO:0000256" key="18">
    <source>
        <dbReference type="ARBA" id="ARBA00023180"/>
    </source>
</evidence>
<dbReference type="SMART" id="SM00034">
    <property type="entry name" value="CLECT"/>
    <property type="match status" value="1"/>
</dbReference>
<evidence type="ECO:0000256" key="4">
    <source>
        <dbReference type="ARBA" id="ARBA00004613"/>
    </source>
</evidence>
<dbReference type="OrthoDB" id="6133475at2759"/>
<proteinExistence type="predicted"/>
<evidence type="ECO:0000256" key="16">
    <source>
        <dbReference type="ARBA" id="ARBA00023157"/>
    </source>
</evidence>
<evidence type="ECO:0000256" key="13">
    <source>
        <dbReference type="ARBA" id="ARBA00023054"/>
    </source>
</evidence>
<protein>
    <recommendedName>
        <fullName evidence="22">Oxidized low-density lipoprotein receptor 1</fullName>
    </recommendedName>
    <alternativeName>
        <fullName evidence="23">Lectin-like oxidized LDL receptor 1</fullName>
    </alternativeName>
    <alternativeName>
        <fullName evidence="24">Lectin-type oxidized LDL receptor 1</fullName>
    </alternativeName>
</protein>
<keyword evidence="13 25" id="KW-0175">Coiled coil</keyword>
<keyword evidence="28" id="KW-1185">Reference proteome</keyword>
<evidence type="ECO:0000313" key="28">
    <source>
        <dbReference type="Proteomes" id="UP000694851"/>
    </source>
</evidence>
<keyword evidence="7 26" id="KW-0812">Transmembrane</keyword>
<dbReference type="PANTHER" id="PTHR47298">
    <property type="entry name" value="OXIDIZED LOW-DENSITY LIPOPROTEIN RECEPTOR 1"/>
    <property type="match status" value="1"/>
</dbReference>
<dbReference type="GO" id="GO:0043235">
    <property type="term" value="C:receptor complex"/>
    <property type="evidence" value="ECO:0007669"/>
    <property type="project" value="TreeGrafter"/>
</dbReference>
<keyword evidence="11" id="KW-0735">Signal-anchor</keyword>
<evidence type="ECO:0000256" key="23">
    <source>
        <dbReference type="ARBA" id="ARBA00041686"/>
    </source>
</evidence>
<dbReference type="KEGG" id="hai:109375254"/>
<dbReference type="CTD" id="4973"/>
<dbReference type="GO" id="GO:0002376">
    <property type="term" value="P:immune system process"/>
    <property type="evidence" value="ECO:0007669"/>
    <property type="project" value="UniProtKB-KW"/>
</dbReference>
<keyword evidence="16" id="KW-1015">Disulfide bond</keyword>
<comment type="subcellular location">
    <subcellularLocation>
        <location evidence="1">Cell membrane</location>
        <topology evidence="1">Lipid-anchor</topology>
    </subcellularLocation>
    <subcellularLocation>
        <location evidence="3">Cell membrane</location>
        <topology evidence="3">Single-pass type II membrane protein</topology>
    </subcellularLocation>
    <subcellularLocation>
        <location evidence="2">Membrane raft</location>
    </subcellularLocation>
    <subcellularLocation>
        <location evidence="4">Secreted</location>
    </subcellularLocation>
</comment>
<evidence type="ECO:0000256" key="2">
    <source>
        <dbReference type="ARBA" id="ARBA00004285"/>
    </source>
</evidence>
<keyword evidence="14 26" id="KW-0472">Membrane</keyword>
<dbReference type="PANTHER" id="PTHR47298:SF1">
    <property type="entry name" value="OXIDIZED LOW-DENSITY LIPOPROTEIN RECEPTOR 1"/>
    <property type="match status" value="1"/>
</dbReference>
<feature type="transmembrane region" description="Helical" evidence="26">
    <location>
        <begin position="63"/>
        <end position="87"/>
    </location>
</feature>
<keyword evidence="6" id="KW-0964">Secreted</keyword>
<keyword evidence="10" id="KW-0130">Cell adhesion</keyword>
<feature type="coiled-coil region" evidence="25">
    <location>
        <begin position="117"/>
        <end position="155"/>
    </location>
</feature>
<evidence type="ECO:0000256" key="11">
    <source>
        <dbReference type="ARBA" id="ARBA00022968"/>
    </source>
</evidence>
<organism evidence="28 29">
    <name type="scientific">Hipposideros armiger</name>
    <name type="common">Great Himalayan leaf-nosed bat</name>
    <dbReference type="NCBI Taxonomy" id="186990"/>
    <lineage>
        <taxon>Eukaryota</taxon>
        <taxon>Metazoa</taxon>
        <taxon>Chordata</taxon>
        <taxon>Craniata</taxon>
        <taxon>Vertebrata</taxon>
        <taxon>Euteleostomi</taxon>
        <taxon>Mammalia</taxon>
        <taxon>Eutheria</taxon>
        <taxon>Laurasiatheria</taxon>
        <taxon>Chiroptera</taxon>
        <taxon>Yinpterochiroptera</taxon>
        <taxon>Rhinolophoidea</taxon>
        <taxon>Hipposideridae</taxon>
        <taxon>Hipposideros</taxon>
    </lineage>
</organism>
<evidence type="ECO:0000256" key="5">
    <source>
        <dbReference type="ARBA" id="ARBA00022475"/>
    </source>
</evidence>
<dbReference type="RefSeq" id="XP_019486084.1">
    <property type="nucleotide sequence ID" value="XM_019630539.1"/>
</dbReference>
<evidence type="ECO:0000256" key="20">
    <source>
        <dbReference type="ARBA" id="ARBA00023288"/>
    </source>
</evidence>
<dbReference type="GO" id="GO:0030246">
    <property type="term" value="F:carbohydrate binding"/>
    <property type="evidence" value="ECO:0007669"/>
    <property type="project" value="UniProtKB-KW"/>
</dbReference>
<keyword evidence="12 26" id="KW-1133">Transmembrane helix</keyword>
<evidence type="ECO:0000256" key="26">
    <source>
        <dbReference type="SAM" id="Phobius"/>
    </source>
</evidence>
<dbReference type="GO" id="GO:0006954">
    <property type="term" value="P:inflammatory response"/>
    <property type="evidence" value="ECO:0007669"/>
    <property type="project" value="UniProtKB-KW"/>
</dbReference>
<dbReference type="InterPro" id="IPR052332">
    <property type="entry name" value="OxLDL_rcpt1-like"/>
</dbReference>
<dbReference type="Pfam" id="PF00059">
    <property type="entry name" value="Lectin_C"/>
    <property type="match status" value="1"/>
</dbReference>
<evidence type="ECO:0000256" key="6">
    <source>
        <dbReference type="ARBA" id="ARBA00022525"/>
    </source>
</evidence>
<dbReference type="InterPro" id="IPR033992">
    <property type="entry name" value="NKR-like_CTLD"/>
</dbReference>
<feature type="domain" description="C-type lectin" evidence="27">
    <location>
        <begin position="180"/>
        <end position="294"/>
    </location>
</feature>
<evidence type="ECO:0000256" key="19">
    <source>
        <dbReference type="ARBA" id="ARBA00023198"/>
    </source>
</evidence>